<comment type="caution">
    <text evidence="1">The sequence shown here is derived from an EMBL/GenBank/DDBJ whole genome shotgun (WGS) entry which is preliminary data.</text>
</comment>
<name>A0ABU7I7G3_9SPHI</name>
<dbReference type="EMBL" id="JAZDQT010000002">
    <property type="protein sequence ID" value="MEE1945418.1"/>
    <property type="molecule type" value="Genomic_DNA"/>
</dbReference>
<gene>
    <name evidence="1" type="ORF">VRU48_09885</name>
</gene>
<keyword evidence="2" id="KW-1185">Reference proteome</keyword>
<organism evidence="1 2">
    <name type="scientific">Pedobacter albus</name>
    <dbReference type="NCBI Taxonomy" id="3113905"/>
    <lineage>
        <taxon>Bacteria</taxon>
        <taxon>Pseudomonadati</taxon>
        <taxon>Bacteroidota</taxon>
        <taxon>Sphingobacteriia</taxon>
        <taxon>Sphingobacteriales</taxon>
        <taxon>Sphingobacteriaceae</taxon>
        <taxon>Pedobacter</taxon>
    </lineage>
</organism>
<proteinExistence type="predicted"/>
<dbReference type="Proteomes" id="UP001336835">
    <property type="component" value="Unassembled WGS sequence"/>
</dbReference>
<evidence type="ECO:0000313" key="1">
    <source>
        <dbReference type="EMBL" id="MEE1945418.1"/>
    </source>
</evidence>
<accession>A0ABU7I7G3</accession>
<sequence>MKKNNKSLKAIEKFKEKVIVLTKDEQKKIVGGATTTEYAILIGL</sequence>
<protein>
    <recommendedName>
        <fullName evidence="3">Bacteriocin-type signal sequence-containing protein</fullName>
    </recommendedName>
</protein>
<reference evidence="1 2" key="1">
    <citation type="submission" date="2024-01" db="EMBL/GenBank/DDBJ databases">
        <title>Pedobacter sp. nov., isolated from fresh soil.</title>
        <authorList>
            <person name="Le N.T.T."/>
        </authorList>
    </citation>
    <scope>NUCLEOTIDE SEQUENCE [LARGE SCALE GENOMIC DNA]</scope>
    <source>
        <strain evidence="1 2">KR3-3</strain>
    </source>
</reference>
<dbReference type="RefSeq" id="WP_330107775.1">
    <property type="nucleotide sequence ID" value="NZ_JAZDQT010000002.1"/>
</dbReference>
<evidence type="ECO:0008006" key="3">
    <source>
        <dbReference type="Google" id="ProtNLM"/>
    </source>
</evidence>
<evidence type="ECO:0000313" key="2">
    <source>
        <dbReference type="Proteomes" id="UP001336835"/>
    </source>
</evidence>